<dbReference type="AlphaFoldDB" id="A0A0S3SE17"/>
<evidence type="ECO:0000313" key="2">
    <source>
        <dbReference type="Proteomes" id="UP000291084"/>
    </source>
</evidence>
<keyword evidence="2" id="KW-1185">Reference proteome</keyword>
<name>A0A0S3SE17_PHAAN</name>
<protein>
    <submittedName>
        <fullName evidence="1">Uncharacterized protein</fullName>
    </submittedName>
</protein>
<accession>A0A0S3SE17</accession>
<sequence>VSSVIFNEKAQIKINSYSRNISASLMIILIEKCWSVVVLDELSPWQNWYGNVLDHWRYFQMQYLLLVLLPHKIPYPKCTTATNNIRRFPHDLSFSGSAVLQRIF</sequence>
<proteinExistence type="predicted"/>
<gene>
    <name evidence="1" type="primary">Vigan.06G238200</name>
    <name evidence="1" type="ORF">VIGAN_06238200</name>
</gene>
<evidence type="ECO:0000313" key="1">
    <source>
        <dbReference type="EMBL" id="BAT91076.1"/>
    </source>
</evidence>
<dbReference type="EMBL" id="AP015039">
    <property type="protein sequence ID" value="BAT91076.1"/>
    <property type="molecule type" value="Genomic_DNA"/>
</dbReference>
<reference evidence="1 2" key="1">
    <citation type="journal article" date="2015" name="Sci. Rep.">
        <title>The power of single molecule real-time sequencing technology in the de novo assembly of a eukaryotic genome.</title>
        <authorList>
            <person name="Sakai H."/>
            <person name="Naito K."/>
            <person name="Ogiso-Tanaka E."/>
            <person name="Takahashi Y."/>
            <person name="Iseki K."/>
            <person name="Muto C."/>
            <person name="Satou K."/>
            <person name="Teruya K."/>
            <person name="Shiroma A."/>
            <person name="Shimoji M."/>
            <person name="Hirano T."/>
            <person name="Itoh T."/>
            <person name="Kaga A."/>
            <person name="Tomooka N."/>
        </authorList>
    </citation>
    <scope>NUCLEOTIDE SEQUENCE [LARGE SCALE GENOMIC DNA]</scope>
    <source>
        <strain evidence="2">cv. Shumari</strain>
    </source>
</reference>
<feature type="non-terminal residue" evidence="1">
    <location>
        <position position="1"/>
    </location>
</feature>
<dbReference type="Proteomes" id="UP000291084">
    <property type="component" value="Chromosome 6"/>
</dbReference>
<organism evidence="1 2">
    <name type="scientific">Vigna angularis var. angularis</name>
    <dbReference type="NCBI Taxonomy" id="157739"/>
    <lineage>
        <taxon>Eukaryota</taxon>
        <taxon>Viridiplantae</taxon>
        <taxon>Streptophyta</taxon>
        <taxon>Embryophyta</taxon>
        <taxon>Tracheophyta</taxon>
        <taxon>Spermatophyta</taxon>
        <taxon>Magnoliopsida</taxon>
        <taxon>eudicotyledons</taxon>
        <taxon>Gunneridae</taxon>
        <taxon>Pentapetalae</taxon>
        <taxon>rosids</taxon>
        <taxon>fabids</taxon>
        <taxon>Fabales</taxon>
        <taxon>Fabaceae</taxon>
        <taxon>Papilionoideae</taxon>
        <taxon>50 kb inversion clade</taxon>
        <taxon>NPAAA clade</taxon>
        <taxon>indigoferoid/millettioid clade</taxon>
        <taxon>Phaseoleae</taxon>
        <taxon>Vigna</taxon>
    </lineage>
</organism>